<evidence type="ECO:0000313" key="2">
    <source>
        <dbReference type="EMBL" id="MEJ1249594.1"/>
    </source>
</evidence>
<dbReference type="Proteomes" id="UP001364472">
    <property type="component" value="Unassembled WGS sequence"/>
</dbReference>
<sequence length="891" mass="98802">MNPFSLLRKPAWEHKDAARRAAAVAGEEHPDLIARLPDLARNDPDPAVRLAAVRRIDDLSLLGDRSRNDDAATVREAARQRYIQRLLDARVPEPERERVLAVEEDGEILATLAQQAPEATLRRLALERVQRPGLLAERCVTDPDPALRRWLLDRIEDIPTLERIAERARKSDKLLSRTARERVQAARLAAGDPAATAERALAICEELDTLRRSVAADAAERREVLAAEWDTLRPRLDEAMARRVMGYFSALDAALAPPAPELPLPEPAPEAAAEPPPAPREPDTALAALLAELEARAARLGPRDLEALERRWLARLRQVEPLLPEEHAQAARFRAQATALHHQFEEKARRRQAALDTLPERVAQLEAAVSAGHLAAARDLEHGLQADTRLLGEQVPRALRRRIGEAGRELATLGRWQHWSDNKARLRLIEEAEAVPGAGLHPDAVAAKVKELQAEWQQLDDAGGREAGAHPLTGRFRSACHRAIAPARPYFEKRRELRGARREEIEAFLAELEPRLADELPIRDLLTLRRQIIDQLRLTDELEPGARREVGRRLRAAMERASAGIARCEGEAEVAKRKLLANLRRDLMHAELDAALPLARQAQAAWKTLPRAARKVDDALWKELRELVDPWFTQADARQREQQAAQTASADEARAILAELSALADADAATLAQAESRLAGLQARWRALADAQVETAERAPVNGRRPERGPRRSPPRSTLDERAFDRAVARVREAVARVAEARRGEELRLLFQAGALVDAAEALARGEIEARREALQMQFDAFALAGDAKAALQTRLRAALDPADTDAADAAAQARARAEELTVLAELALERDSPAGARELRRRIQIERLSRRLAGEDTGDELRSLLLRYVGLSQVPPACRAALSARWQALL</sequence>
<evidence type="ECO:0008006" key="4">
    <source>
        <dbReference type="Google" id="ProtNLM"/>
    </source>
</evidence>
<proteinExistence type="predicted"/>
<protein>
    <recommendedName>
        <fullName evidence="4">DUF349 domain-containing protein</fullName>
    </recommendedName>
</protein>
<evidence type="ECO:0000256" key="1">
    <source>
        <dbReference type="SAM" id="MobiDB-lite"/>
    </source>
</evidence>
<accession>A0AAW9R7U8</accession>
<dbReference type="AlphaFoldDB" id="A0AAW9R7U8"/>
<dbReference type="RefSeq" id="WP_337335310.1">
    <property type="nucleotide sequence ID" value="NZ_JBBDHC010000009.1"/>
</dbReference>
<keyword evidence="3" id="KW-1185">Reference proteome</keyword>
<dbReference type="EMBL" id="JBBDHC010000009">
    <property type="protein sequence ID" value="MEJ1249594.1"/>
    <property type="molecule type" value="Genomic_DNA"/>
</dbReference>
<gene>
    <name evidence="2" type="ORF">WB794_07905</name>
</gene>
<feature type="compositionally biased region" description="Pro residues" evidence="1">
    <location>
        <begin position="258"/>
        <end position="279"/>
    </location>
</feature>
<feature type="region of interest" description="Disordered" evidence="1">
    <location>
        <begin position="258"/>
        <end position="281"/>
    </location>
</feature>
<organism evidence="2 3">
    <name type="scientific">Denitratimonas tolerans</name>
    <dbReference type="NCBI Taxonomy" id="1338420"/>
    <lineage>
        <taxon>Bacteria</taxon>
        <taxon>Pseudomonadati</taxon>
        <taxon>Pseudomonadota</taxon>
        <taxon>Gammaproteobacteria</taxon>
        <taxon>Lysobacterales</taxon>
        <taxon>Lysobacteraceae</taxon>
        <taxon>Denitratimonas</taxon>
    </lineage>
</organism>
<reference evidence="2 3" key="1">
    <citation type="journal article" date="2016" name="Antonie Van Leeuwenhoek">
        <title>Denitratimonas tolerans gen. nov., sp. nov., a denitrifying bacterium isolated from a bioreactor for tannery wastewater treatment.</title>
        <authorList>
            <person name="Han S.I."/>
            <person name="Kim J.O."/>
            <person name="Lee Y.R."/>
            <person name="Ekpeghere K.I."/>
            <person name="Koh S.C."/>
            <person name="Whang K.S."/>
        </authorList>
    </citation>
    <scope>NUCLEOTIDE SEQUENCE [LARGE SCALE GENOMIC DNA]</scope>
    <source>
        <strain evidence="2 3">KACC 17565</strain>
    </source>
</reference>
<evidence type="ECO:0000313" key="3">
    <source>
        <dbReference type="Proteomes" id="UP001364472"/>
    </source>
</evidence>
<feature type="region of interest" description="Disordered" evidence="1">
    <location>
        <begin position="695"/>
        <end position="721"/>
    </location>
</feature>
<name>A0AAW9R7U8_9GAMM</name>
<comment type="caution">
    <text evidence="2">The sequence shown here is derived from an EMBL/GenBank/DDBJ whole genome shotgun (WGS) entry which is preliminary data.</text>
</comment>